<evidence type="ECO:0008006" key="4">
    <source>
        <dbReference type="Google" id="ProtNLM"/>
    </source>
</evidence>
<keyword evidence="1" id="KW-0472">Membrane</keyword>
<feature type="transmembrane region" description="Helical" evidence="1">
    <location>
        <begin position="60"/>
        <end position="79"/>
    </location>
</feature>
<name>A0ABN2WHA8_9ACTN</name>
<feature type="transmembrane region" description="Helical" evidence="1">
    <location>
        <begin position="29"/>
        <end position="48"/>
    </location>
</feature>
<gene>
    <name evidence="2" type="ORF">GCM10009801_57690</name>
</gene>
<sequence length="118" mass="11756">MKVASRFLLLVAGCLAVTAGFFAGKGWALLAIAIASGAAAAVAGVLRGRYLTQISQDGGYLGRKVSLVPGVLLMGAAVFQGATGSIVLAAVPMGAALLVLFLGMPTNSGKKGAPRKPE</sequence>
<dbReference type="Proteomes" id="UP001500016">
    <property type="component" value="Unassembled WGS sequence"/>
</dbReference>
<evidence type="ECO:0000313" key="2">
    <source>
        <dbReference type="EMBL" id="GAA2091647.1"/>
    </source>
</evidence>
<keyword evidence="1" id="KW-0812">Transmembrane</keyword>
<dbReference type="EMBL" id="BAAAPE010000014">
    <property type="protein sequence ID" value="GAA2091647.1"/>
    <property type="molecule type" value="Genomic_DNA"/>
</dbReference>
<accession>A0ABN2WHA8</accession>
<protein>
    <recommendedName>
        <fullName evidence="4">Integral membrane protein</fullName>
    </recommendedName>
</protein>
<evidence type="ECO:0000313" key="3">
    <source>
        <dbReference type="Proteomes" id="UP001500016"/>
    </source>
</evidence>
<comment type="caution">
    <text evidence="2">The sequence shown here is derived from an EMBL/GenBank/DDBJ whole genome shotgun (WGS) entry which is preliminary data.</text>
</comment>
<reference evidence="2 3" key="1">
    <citation type="journal article" date="2019" name="Int. J. Syst. Evol. Microbiol.">
        <title>The Global Catalogue of Microorganisms (GCM) 10K type strain sequencing project: providing services to taxonomists for standard genome sequencing and annotation.</title>
        <authorList>
            <consortium name="The Broad Institute Genomics Platform"/>
            <consortium name="The Broad Institute Genome Sequencing Center for Infectious Disease"/>
            <person name="Wu L."/>
            <person name="Ma J."/>
        </authorList>
    </citation>
    <scope>NUCLEOTIDE SEQUENCE [LARGE SCALE GENOMIC DNA]</scope>
    <source>
        <strain evidence="2 3">JCM 15478</strain>
    </source>
</reference>
<keyword evidence="1" id="KW-1133">Transmembrane helix</keyword>
<organism evidence="2 3">
    <name type="scientific">Streptomyces albiaxialis</name>
    <dbReference type="NCBI Taxonomy" id="329523"/>
    <lineage>
        <taxon>Bacteria</taxon>
        <taxon>Bacillati</taxon>
        <taxon>Actinomycetota</taxon>
        <taxon>Actinomycetes</taxon>
        <taxon>Kitasatosporales</taxon>
        <taxon>Streptomycetaceae</taxon>
        <taxon>Streptomyces</taxon>
    </lineage>
</organism>
<proteinExistence type="predicted"/>
<feature type="transmembrane region" description="Helical" evidence="1">
    <location>
        <begin position="85"/>
        <end position="106"/>
    </location>
</feature>
<keyword evidence="3" id="KW-1185">Reference proteome</keyword>
<evidence type="ECO:0000256" key="1">
    <source>
        <dbReference type="SAM" id="Phobius"/>
    </source>
</evidence>